<dbReference type="Pfam" id="PF18153">
    <property type="entry name" value="Cap15_CD_rec"/>
    <property type="match status" value="1"/>
</dbReference>
<organism evidence="3">
    <name type="scientific">Macrococcus psychrotolerans</name>
    <dbReference type="NCBI Taxonomy" id="3039389"/>
    <lineage>
        <taxon>Bacteria</taxon>
        <taxon>Bacillati</taxon>
        <taxon>Bacillota</taxon>
        <taxon>Bacilli</taxon>
        <taxon>Bacillales</taxon>
        <taxon>Staphylococcaceae</taxon>
        <taxon>Macrococcus</taxon>
    </lineage>
</organism>
<evidence type="ECO:0000313" key="3">
    <source>
        <dbReference type="EMBL" id="QYA34108.1"/>
    </source>
</evidence>
<dbReference type="AlphaFoldDB" id="A0AAT9P838"/>
<proteinExistence type="predicted"/>
<gene>
    <name evidence="3" type="ORF">KYI10_11980</name>
</gene>
<feature type="transmembrane region" description="Helical" evidence="1">
    <location>
        <begin position="12"/>
        <end position="35"/>
    </location>
</feature>
<reference evidence="3" key="1">
    <citation type="submission" date="2024-06" db="EMBL/GenBank/DDBJ databases">
        <title>Prevalence and characterization of methicillin-resistant Macrococcus spp. in food producing animals and meat in Switzerland in 2019.</title>
        <authorList>
            <person name="Keller J.E."/>
            <person name="Schwendener S."/>
            <person name="Neuenschwander J."/>
            <person name="Overesch G."/>
            <person name="Perreten V."/>
        </authorList>
    </citation>
    <scope>NUCLEOTIDE SEQUENCE</scope>
    <source>
        <strain evidence="3">19Msa1099</strain>
        <plasmid evidence="3">p19Msa1047_11</plasmid>
    </source>
</reference>
<sequence>MHKYSKLELQKQYELGVIFLTLISYIISVCISPLIDYIIKFLKFMKFPPNFNENINLLVNFGIFDFSFTPIIVFWFLYYLFDKYLWKWKIIVMYFKIPSIEGYYYGSLKSSYIDPKTNEKKPTIEMNLTVKQDFNNISFICNFPNTPSTSKSRMAALEKYENNVAIFEFAYYNQSEDIDIESTSHYGYNRLYFNTEDGTVRGSYFNNRGVSPNKGIINLKKSSGT</sequence>
<keyword evidence="3" id="KW-0614">Plasmid</keyword>
<keyword evidence="1" id="KW-0812">Transmembrane</keyword>
<feature type="transmembrane region" description="Helical" evidence="1">
    <location>
        <begin position="55"/>
        <end position="81"/>
    </location>
</feature>
<geneLocation type="plasmid" evidence="3">
    <name>p19Msa1047_11</name>
</geneLocation>
<evidence type="ECO:0000256" key="1">
    <source>
        <dbReference type="SAM" id="Phobius"/>
    </source>
</evidence>
<accession>A0AAT9P838</accession>
<keyword evidence="1" id="KW-1133">Transmembrane helix</keyword>
<dbReference type="EMBL" id="CP079956">
    <property type="protein sequence ID" value="QYA34108.1"/>
    <property type="molecule type" value="Genomic_DNA"/>
</dbReference>
<keyword evidence="1" id="KW-0472">Membrane</keyword>
<name>A0AAT9P838_9STAP</name>
<dbReference type="InterPro" id="IPR041208">
    <property type="entry name" value="Cap15"/>
</dbReference>
<protein>
    <recommendedName>
        <fullName evidence="2">CD-NTase-associated protein 15 domain-containing protein</fullName>
    </recommendedName>
</protein>
<feature type="domain" description="CD-NTase-associated protein 15" evidence="2">
    <location>
        <begin position="95"/>
        <end position="221"/>
    </location>
</feature>
<evidence type="ECO:0000259" key="2">
    <source>
        <dbReference type="Pfam" id="PF18153"/>
    </source>
</evidence>